<dbReference type="EMBL" id="JAGFMF010011663">
    <property type="protein sequence ID" value="KAG8516953.1"/>
    <property type="molecule type" value="Genomic_DNA"/>
</dbReference>
<evidence type="ECO:0000313" key="1">
    <source>
        <dbReference type="EMBL" id="KAG8516953.1"/>
    </source>
</evidence>
<dbReference type="InterPro" id="IPR031601">
    <property type="entry name" value="CCD48"/>
</dbReference>
<dbReference type="Proteomes" id="UP000700334">
    <property type="component" value="Unassembled WGS sequence"/>
</dbReference>
<reference evidence="1" key="1">
    <citation type="journal article" date="2021" name="Evol. Appl.">
        <title>The genome of the Pyrenean desman and the effects of bottlenecks and inbreeding on the genomic landscape of an endangered species.</title>
        <authorList>
            <person name="Escoda L."/>
            <person name="Castresana J."/>
        </authorList>
    </citation>
    <scope>NUCLEOTIDE SEQUENCE</scope>
    <source>
        <strain evidence="1">IBE-C5619</strain>
    </source>
</reference>
<dbReference type="AlphaFoldDB" id="A0A8J6DSQ8"/>
<evidence type="ECO:0000313" key="2">
    <source>
        <dbReference type="Proteomes" id="UP000700334"/>
    </source>
</evidence>
<protein>
    <submittedName>
        <fullName evidence="1">EF-hand and coiled-coil domain-containing protein 1</fullName>
    </submittedName>
</protein>
<organism evidence="1 2">
    <name type="scientific">Galemys pyrenaicus</name>
    <name type="common">Iberian desman</name>
    <name type="synonym">Pyrenean desman</name>
    <dbReference type="NCBI Taxonomy" id="202257"/>
    <lineage>
        <taxon>Eukaryota</taxon>
        <taxon>Metazoa</taxon>
        <taxon>Chordata</taxon>
        <taxon>Craniata</taxon>
        <taxon>Vertebrata</taxon>
        <taxon>Euteleostomi</taxon>
        <taxon>Mammalia</taxon>
        <taxon>Eutheria</taxon>
        <taxon>Laurasiatheria</taxon>
        <taxon>Eulipotyphla</taxon>
        <taxon>Talpidae</taxon>
        <taxon>Galemys</taxon>
    </lineage>
</organism>
<keyword evidence="2" id="KW-1185">Reference proteome</keyword>
<comment type="caution">
    <text evidence="1">The sequence shown here is derived from an EMBL/GenBank/DDBJ whole genome shotgun (WGS) entry which is preliminary data.</text>
</comment>
<proteinExistence type="predicted"/>
<sequence length="109" mass="12232">MGAHRLLPAALSPQVGLWKSQAGALEAVRDEPEVVAPELRQARDALAAAEARAGRLRQGQAEVRRRAEEARQAVLRSLSRVRELEVLARQVPGLQHWVQRLEGELQRYR</sequence>
<dbReference type="Pfam" id="PF15799">
    <property type="entry name" value="CCD48"/>
    <property type="match status" value="1"/>
</dbReference>
<accession>A0A8J6DSQ8</accession>
<dbReference type="OrthoDB" id="9666342at2759"/>
<gene>
    <name evidence="1" type="ORF">J0S82_013508</name>
</gene>
<name>A0A8J6DSQ8_GALPY</name>